<comment type="pathway">
    <text evidence="6">Carbohydrate metabolism; D-ribose degradation; D-ribose 5-phosphate from beta-D-ribopyranose: step 1/2.</text>
</comment>
<dbReference type="GO" id="GO:0019303">
    <property type="term" value="P:D-ribose catabolic process"/>
    <property type="evidence" value="ECO:0007669"/>
    <property type="project" value="UniProtKB-UniRule"/>
</dbReference>
<keyword evidence="4 6" id="KW-0413">Isomerase</keyword>
<organism evidence="7 8">
    <name type="scientific">Lactobacillus johnsonii ATCC 33200</name>
    <dbReference type="NCBI Taxonomy" id="525330"/>
    <lineage>
        <taxon>Bacteria</taxon>
        <taxon>Bacillati</taxon>
        <taxon>Bacillota</taxon>
        <taxon>Bacilli</taxon>
        <taxon>Lactobacillales</taxon>
        <taxon>Lactobacillaceae</taxon>
        <taxon>Lactobacillus</taxon>
    </lineage>
</organism>
<dbReference type="Gene3D" id="3.40.1650.10">
    <property type="entry name" value="RbsD-like domain"/>
    <property type="match status" value="1"/>
</dbReference>
<dbReference type="HAMAP" id="MF_01661">
    <property type="entry name" value="D_rib_pyranase"/>
    <property type="match status" value="1"/>
</dbReference>
<dbReference type="GO" id="GO:0005829">
    <property type="term" value="C:cytosol"/>
    <property type="evidence" value="ECO:0007669"/>
    <property type="project" value="TreeGrafter"/>
</dbReference>
<evidence type="ECO:0000256" key="1">
    <source>
        <dbReference type="ARBA" id="ARBA00000223"/>
    </source>
</evidence>
<comment type="similarity">
    <text evidence="6">Belongs to the RbsD / FucU family. RbsD subfamily.</text>
</comment>
<feature type="binding site" evidence="6">
    <location>
        <position position="30"/>
    </location>
    <ligand>
        <name>substrate</name>
    </ligand>
</feature>
<dbReference type="EC" id="5.4.99.62" evidence="2 6"/>
<feature type="binding site" evidence="6">
    <location>
        <begin position="122"/>
        <end position="124"/>
    </location>
    <ligand>
        <name>substrate</name>
    </ligand>
</feature>
<dbReference type="NCBIfam" id="NF008761">
    <property type="entry name" value="PRK11797.1"/>
    <property type="match status" value="1"/>
</dbReference>
<gene>
    <name evidence="6" type="primary">rbsD</name>
    <name evidence="7" type="ORF">HMPREF0528_1375</name>
</gene>
<proteinExistence type="inferred from homology"/>
<evidence type="ECO:0000313" key="7">
    <source>
        <dbReference type="EMBL" id="EEJ59568.1"/>
    </source>
</evidence>
<dbReference type="PANTHER" id="PTHR37831:SF1">
    <property type="entry name" value="D-RIBOSE PYRANASE"/>
    <property type="match status" value="1"/>
</dbReference>
<dbReference type="InterPro" id="IPR023064">
    <property type="entry name" value="D-ribose_pyranase"/>
</dbReference>
<dbReference type="Pfam" id="PF05025">
    <property type="entry name" value="RbsD_FucU"/>
    <property type="match status" value="1"/>
</dbReference>
<comment type="subcellular location">
    <subcellularLocation>
        <location evidence="6">Cytoplasm</location>
    </subcellularLocation>
</comment>
<feature type="active site" description="Proton donor" evidence="6">
    <location>
        <position position="22"/>
    </location>
</feature>
<keyword evidence="3 6" id="KW-0963">Cytoplasm</keyword>
<dbReference type="PANTHER" id="PTHR37831">
    <property type="entry name" value="D-RIBOSE PYRANASE"/>
    <property type="match status" value="1"/>
</dbReference>
<dbReference type="HOGENOM" id="CLU_135498_0_0_9"/>
<dbReference type="AlphaFoldDB" id="C2E6K1"/>
<sequence length="133" mass="14786">MTMKKTGVMNSNISRVIADMGHMDWLGVGDAGTPVPAETEKIDLSVRPGLPSFIDVLEEVLKELEVQKMYIAEEIKTENPKQLEAIKKAVPNVEIEFIPHSELKKDLKSSKAFIRTGEETPYSNVILESGVVF</sequence>
<evidence type="ECO:0000313" key="8">
    <source>
        <dbReference type="Proteomes" id="UP000003491"/>
    </source>
</evidence>
<dbReference type="EMBL" id="ACGR01000038">
    <property type="protein sequence ID" value="EEJ59568.1"/>
    <property type="molecule type" value="Genomic_DNA"/>
</dbReference>
<comment type="function">
    <text evidence="6">Catalyzes the interconversion of beta-pyran and beta-furan forms of D-ribose.</text>
</comment>
<feature type="binding site" evidence="6">
    <location>
        <position position="100"/>
    </location>
    <ligand>
        <name>substrate</name>
    </ligand>
</feature>
<dbReference type="InterPro" id="IPR007721">
    <property type="entry name" value="RbsD_FucU"/>
</dbReference>
<reference evidence="7 8" key="1">
    <citation type="submission" date="2009-01" db="EMBL/GenBank/DDBJ databases">
        <authorList>
            <person name="Qin X."/>
            <person name="Bachman B."/>
            <person name="Battles P."/>
            <person name="Bell A."/>
            <person name="Bess C."/>
            <person name="Bickham C."/>
            <person name="Chaboub L."/>
            <person name="Chen D."/>
            <person name="Coyle M."/>
            <person name="Deiros D.R."/>
            <person name="Dinh H."/>
            <person name="Forbes L."/>
            <person name="Fowler G."/>
            <person name="Francisco L."/>
            <person name="Fu Q."/>
            <person name="Gubbala S."/>
            <person name="Hale W."/>
            <person name="Han Y."/>
            <person name="Hemphill L."/>
            <person name="Highlander S.K."/>
            <person name="Hirani K."/>
            <person name="Hogues M."/>
            <person name="Jackson L."/>
            <person name="Jakkamsetti A."/>
            <person name="Javaid M."/>
            <person name="Jiang H."/>
            <person name="Korchina V."/>
            <person name="Kovar C."/>
            <person name="Lara F."/>
            <person name="Lee S."/>
            <person name="Mata R."/>
            <person name="Mathew T."/>
            <person name="Moen C."/>
            <person name="Morales K."/>
            <person name="Munidasa M."/>
            <person name="Nazareth L."/>
            <person name="Ngo R."/>
            <person name="Nguyen L."/>
            <person name="Okwuonu G."/>
            <person name="Ongeri F."/>
            <person name="Patil S."/>
            <person name="Petrosino J."/>
            <person name="Pham C."/>
            <person name="Pham P."/>
            <person name="Pu L.-L."/>
            <person name="Puazo M."/>
            <person name="Raj R."/>
            <person name="Reid J."/>
            <person name="Rouhana J."/>
            <person name="Saada N."/>
            <person name="Shang Y."/>
            <person name="Simmons D."/>
            <person name="Thornton R."/>
            <person name="Warren J."/>
            <person name="Weissenberger G."/>
            <person name="Zhang J."/>
            <person name="Zhang L."/>
            <person name="Zhou C."/>
            <person name="Zhu D."/>
            <person name="Muzny D."/>
            <person name="Worley K."/>
            <person name="Gibbs R."/>
        </authorList>
    </citation>
    <scope>NUCLEOTIDE SEQUENCE [LARGE SCALE GENOMIC DNA]</scope>
    <source>
        <strain evidence="7 8">ATCC 33200</strain>
    </source>
</reference>
<protein>
    <recommendedName>
        <fullName evidence="2 6">D-ribose pyranase</fullName>
        <ecNumber evidence="2 6">5.4.99.62</ecNumber>
    </recommendedName>
</protein>
<keyword evidence="5 6" id="KW-0119">Carbohydrate metabolism</keyword>
<evidence type="ECO:0000256" key="3">
    <source>
        <dbReference type="ARBA" id="ARBA00022490"/>
    </source>
</evidence>
<evidence type="ECO:0000256" key="4">
    <source>
        <dbReference type="ARBA" id="ARBA00023235"/>
    </source>
</evidence>
<dbReference type="Proteomes" id="UP000003491">
    <property type="component" value="Unassembled WGS sequence"/>
</dbReference>
<dbReference type="PATRIC" id="fig|525330.7.peg.167"/>
<dbReference type="SUPFAM" id="SSF102546">
    <property type="entry name" value="RbsD-like"/>
    <property type="match status" value="1"/>
</dbReference>
<dbReference type="FunFam" id="3.40.1650.10:FF:000004">
    <property type="entry name" value="D-ribose pyranase"/>
    <property type="match status" value="1"/>
</dbReference>
<dbReference type="GO" id="GO:0062193">
    <property type="term" value="F:D-ribose pyranase activity"/>
    <property type="evidence" value="ECO:0007669"/>
    <property type="project" value="UniProtKB-EC"/>
</dbReference>
<evidence type="ECO:0000256" key="6">
    <source>
        <dbReference type="HAMAP-Rule" id="MF_01661"/>
    </source>
</evidence>
<comment type="subunit">
    <text evidence="6">Homodecamer.</text>
</comment>
<evidence type="ECO:0000256" key="5">
    <source>
        <dbReference type="ARBA" id="ARBA00023277"/>
    </source>
</evidence>
<dbReference type="GO" id="GO:0048029">
    <property type="term" value="F:monosaccharide binding"/>
    <property type="evidence" value="ECO:0007669"/>
    <property type="project" value="InterPro"/>
</dbReference>
<dbReference type="GO" id="GO:0016872">
    <property type="term" value="F:intramolecular lyase activity"/>
    <property type="evidence" value="ECO:0007669"/>
    <property type="project" value="UniProtKB-UniRule"/>
</dbReference>
<accession>C2E6K1</accession>
<comment type="catalytic activity">
    <reaction evidence="1 6">
        <text>beta-D-ribopyranose = beta-D-ribofuranose</text>
        <dbReference type="Rhea" id="RHEA:25432"/>
        <dbReference type="ChEBI" id="CHEBI:27476"/>
        <dbReference type="ChEBI" id="CHEBI:47002"/>
        <dbReference type="EC" id="5.4.99.62"/>
    </reaction>
</comment>
<dbReference type="InterPro" id="IPR023750">
    <property type="entry name" value="RbsD-like_sf"/>
</dbReference>
<comment type="caution">
    <text evidence="7">The sequence shown here is derived from an EMBL/GenBank/DDBJ whole genome shotgun (WGS) entry which is preliminary data.</text>
</comment>
<evidence type="ECO:0000256" key="2">
    <source>
        <dbReference type="ARBA" id="ARBA00012862"/>
    </source>
</evidence>
<name>C2E6K1_LACJH</name>
<dbReference type="UniPathway" id="UPA00916">
    <property type="reaction ID" value="UER00888"/>
</dbReference>